<dbReference type="InterPro" id="IPR011009">
    <property type="entry name" value="Kinase-like_dom_sf"/>
</dbReference>
<evidence type="ECO:0000313" key="2">
    <source>
        <dbReference type="EMBL" id="RSL67389.1"/>
    </source>
</evidence>
<dbReference type="InterPro" id="IPR008271">
    <property type="entry name" value="Ser/Thr_kinase_AS"/>
</dbReference>
<dbReference type="PANTHER" id="PTHR24361">
    <property type="entry name" value="MITOGEN-ACTIVATED KINASE KINASE KINASE"/>
    <property type="match status" value="1"/>
</dbReference>
<evidence type="ECO:0000259" key="1">
    <source>
        <dbReference type="PROSITE" id="PS50011"/>
    </source>
</evidence>
<dbReference type="GO" id="GO:0004674">
    <property type="term" value="F:protein serine/threonine kinase activity"/>
    <property type="evidence" value="ECO:0007669"/>
    <property type="project" value="TreeGrafter"/>
</dbReference>
<dbReference type="SMART" id="SM00220">
    <property type="entry name" value="S_TKc"/>
    <property type="match status" value="1"/>
</dbReference>
<dbReference type="PROSITE" id="PS00108">
    <property type="entry name" value="PROTEIN_KINASE_ST"/>
    <property type="match status" value="1"/>
</dbReference>
<organism evidence="2 3">
    <name type="scientific">Fusarium floridanum</name>
    <dbReference type="NCBI Taxonomy" id="1325733"/>
    <lineage>
        <taxon>Eukaryota</taxon>
        <taxon>Fungi</taxon>
        <taxon>Dikarya</taxon>
        <taxon>Ascomycota</taxon>
        <taxon>Pezizomycotina</taxon>
        <taxon>Sordariomycetes</taxon>
        <taxon>Hypocreomycetidae</taxon>
        <taxon>Hypocreales</taxon>
        <taxon>Nectriaceae</taxon>
        <taxon>Fusarium</taxon>
        <taxon>Fusarium solani species complex</taxon>
    </lineage>
</organism>
<gene>
    <name evidence="2" type="ORF">CEP51_012660</name>
</gene>
<dbReference type="InterPro" id="IPR000719">
    <property type="entry name" value="Prot_kinase_dom"/>
</dbReference>
<dbReference type="SUPFAM" id="SSF56112">
    <property type="entry name" value="Protein kinase-like (PK-like)"/>
    <property type="match status" value="1"/>
</dbReference>
<dbReference type="PROSITE" id="PS50011">
    <property type="entry name" value="PROTEIN_KINASE_DOM"/>
    <property type="match status" value="1"/>
</dbReference>
<dbReference type="Pfam" id="PF00069">
    <property type="entry name" value="Pkinase"/>
    <property type="match status" value="1"/>
</dbReference>
<comment type="caution">
    <text evidence="2">The sequence shown here is derived from an EMBL/GenBank/DDBJ whole genome shotgun (WGS) entry which is preliminary data.</text>
</comment>
<protein>
    <recommendedName>
        <fullName evidence="1">Protein kinase domain-containing protein</fullName>
    </recommendedName>
</protein>
<evidence type="ECO:0000313" key="3">
    <source>
        <dbReference type="Proteomes" id="UP000287972"/>
    </source>
</evidence>
<dbReference type="GO" id="GO:0005737">
    <property type="term" value="C:cytoplasm"/>
    <property type="evidence" value="ECO:0007669"/>
    <property type="project" value="TreeGrafter"/>
</dbReference>
<dbReference type="Gene3D" id="1.10.510.10">
    <property type="entry name" value="Transferase(Phosphotransferase) domain 1"/>
    <property type="match status" value="1"/>
</dbReference>
<accession>A0A428QQ29</accession>
<dbReference type="GO" id="GO:0005524">
    <property type="term" value="F:ATP binding"/>
    <property type="evidence" value="ECO:0007669"/>
    <property type="project" value="InterPro"/>
</dbReference>
<name>A0A428QQ29_9HYPO</name>
<proteinExistence type="predicted"/>
<dbReference type="EMBL" id="NKCL01000485">
    <property type="protein sequence ID" value="RSL67389.1"/>
    <property type="molecule type" value="Genomic_DNA"/>
</dbReference>
<feature type="domain" description="Protein kinase" evidence="1">
    <location>
        <begin position="36"/>
        <end position="307"/>
    </location>
</feature>
<dbReference type="AlphaFoldDB" id="A0A428QQ29"/>
<keyword evidence="3" id="KW-1185">Reference proteome</keyword>
<dbReference type="Proteomes" id="UP000287972">
    <property type="component" value="Unassembled WGS sequence"/>
</dbReference>
<dbReference type="InterPro" id="IPR053235">
    <property type="entry name" value="Ser_Thr_kinase"/>
</dbReference>
<sequence>MEDDQLIQQWELEVKEINDRFTCHPSQQRWSSDEKWERLEKLGRGGYGEVWLQQCTTGPRVGDLRAVKEIPKDFRQSSEDGHAEVRHQELSALIKFSHQQYRDYFVSSFGWFQTPEALFITMQYFPHGDLQCHITKALPNDEACTIIRQILQGLSFMHQNKFAHRDLKPANILVQEKGPNWWVKLSDFGCSKEATTLQTTVGTPPYWAPELCHIFTRADEDSHDWIENRTYSFQVDIWSAGVIAFRLVTGVLPFGSNLHSELYCYVRREGSLPSSLLLTDQSRPFMEWLMSRSPGDRPTAVQALVHP</sequence>
<reference evidence="2 3" key="1">
    <citation type="submission" date="2017-06" db="EMBL/GenBank/DDBJ databases">
        <title>Comparative genomic analysis of Ambrosia Fusariam Clade fungi.</title>
        <authorList>
            <person name="Stajich J.E."/>
            <person name="Carrillo J."/>
            <person name="Kijimoto T."/>
            <person name="Eskalen A."/>
            <person name="O'Donnell K."/>
            <person name="Kasson M."/>
        </authorList>
    </citation>
    <scope>NUCLEOTIDE SEQUENCE [LARGE SCALE GENOMIC DNA]</scope>
    <source>
        <strain evidence="2 3">NRRL62606</strain>
    </source>
</reference>